<protein>
    <recommendedName>
        <fullName evidence="12">Protein quiver</fullName>
    </recommendedName>
</protein>
<evidence type="ECO:0000313" key="11">
    <source>
        <dbReference type="Proteomes" id="UP001152888"/>
    </source>
</evidence>
<organism evidence="10 11">
    <name type="scientific">Acanthoscelides obtectus</name>
    <name type="common">Bean weevil</name>
    <name type="synonym">Bruchus obtectus</name>
    <dbReference type="NCBI Taxonomy" id="200917"/>
    <lineage>
        <taxon>Eukaryota</taxon>
        <taxon>Metazoa</taxon>
        <taxon>Ecdysozoa</taxon>
        <taxon>Arthropoda</taxon>
        <taxon>Hexapoda</taxon>
        <taxon>Insecta</taxon>
        <taxon>Pterygota</taxon>
        <taxon>Neoptera</taxon>
        <taxon>Endopterygota</taxon>
        <taxon>Coleoptera</taxon>
        <taxon>Polyphaga</taxon>
        <taxon>Cucujiformia</taxon>
        <taxon>Chrysomeloidea</taxon>
        <taxon>Chrysomelidae</taxon>
        <taxon>Bruchinae</taxon>
        <taxon>Bruchini</taxon>
        <taxon>Acanthoscelides</taxon>
    </lineage>
</organism>
<keyword evidence="2" id="KW-0336">GPI-anchor</keyword>
<dbReference type="EMBL" id="CAKOFQ010007428">
    <property type="protein sequence ID" value="CAH2000901.1"/>
    <property type="molecule type" value="Genomic_DNA"/>
</dbReference>
<evidence type="ECO:0000256" key="6">
    <source>
        <dbReference type="ARBA" id="ARBA00023136"/>
    </source>
</evidence>
<evidence type="ECO:0000256" key="9">
    <source>
        <dbReference type="SAM" id="SignalP"/>
    </source>
</evidence>
<evidence type="ECO:0008006" key="12">
    <source>
        <dbReference type="Google" id="ProtNLM"/>
    </source>
</evidence>
<evidence type="ECO:0000256" key="5">
    <source>
        <dbReference type="ARBA" id="ARBA00022989"/>
    </source>
</evidence>
<evidence type="ECO:0000256" key="3">
    <source>
        <dbReference type="ARBA" id="ARBA00022692"/>
    </source>
</evidence>
<dbReference type="GO" id="GO:0030431">
    <property type="term" value="P:sleep"/>
    <property type="evidence" value="ECO:0007669"/>
    <property type="project" value="InterPro"/>
</dbReference>
<keyword evidence="5" id="KW-1133">Transmembrane helix</keyword>
<accession>A0A9P0LU14</accession>
<feature type="signal peptide" evidence="9">
    <location>
        <begin position="1"/>
        <end position="22"/>
    </location>
</feature>
<evidence type="ECO:0000313" key="10">
    <source>
        <dbReference type="EMBL" id="CAH2000901.1"/>
    </source>
</evidence>
<feature type="chain" id="PRO_5040190630" description="Protein quiver" evidence="9">
    <location>
        <begin position="23"/>
        <end position="112"/>
    </location>
</feature>
<evidence type="ECO:0000256" key="1">
    <source>
        <dbReference type="ARBA" id="ARBA00004589"/>
    </source>
</evidence>
<keyword evidence="11" id="KW-1185">Reference proteome</keyword>
<evidence type="ECO:0000256" key="7">
    <source>
        <dbReference type="ARBA" id="ARBA00023180"/>
    </source>
</evidence>
<dbReference type="InterPro" id="IPR050975">
    <property type="entry name" value="Sleep_regulator"/>
</dbReference>
<name>A0A9P0LU14_ACAOB</name>
<evidence type="ECO:0000256" key="8">
    <source>
        <dbReference type="ARBA" id="ARBA00023288"/>
    </source>
</evidence>
<reference evidence="10" key="1">
    <citation type="submission" date="2022-03" db="EMBL/GenBank/DDBJ databases">
        <authorList>
            <person name="Sayadi A."/>
        </authorList>
    </citation>
    <scope>NUCLEOTIDE SEQUENCE</scope>
</reference>
<comment type="caution">
    <text evidence="10">The sequence shown here is derived from an EMBL/GenBank/DDBJ whole genome shotgun (WGS) entry which is preliminary data.</text>
</comment>
<keyword evidence="4 9" id="KW-0732">Signal</keyword>
<dbReference type="InterPro" id="IPR031424">
    <property type="entry name" value="QVR-like"/>
</dbReference>
<keyword evidence="7" id="KW-0325">Glycoprotein</keyword>
<sequence>MAAMKVLLFVTVVVSAIAYTQAVKCYACDSKVGGKTCSKAQSEDSNVIDCSRWTPLTGQEYACVRYEYKIGKETNTLRSCVEKSKSCLRMEQESQFPLKNCKVCDKDKCNGH</sequence>
<evidence type="ECO:0000256" key="4">
    <source>
        <dbReference type="ARBA" id="ARBA00022729"/>
    </source>
</evidence>
<dbReference type="GO" id="GO:0098552">
    <property type="term" value="C:side of membrane"/>
    <property type="evidence" value="ECO:0007669"/>
    <property type="project" value="UniProtKB-KW"/>
</dbReference>
<dbReference type="OrthoDB" id="6766404at2759"/>
<dbReference type="Pfam" id="PF17064">
    <property type="entry name" value="QVR"/>
    <property type="match status" value="1"/>
</dbReference>
<proteinExistence type="predicted"/>
<keyword evidence="6" id="KW-0472">Membrane</keyword>
<evidence type="ECO:0000256" key="2">
    <source>
        <dbReference type="ARBA" id="ARBA00022622"/>
    </source>
</evidence>
<dbReference type="PANTHER" id="PTHR33562">
    <property type="entry name" value="ATILLA, ISOFORM B-RELATED-RELATED"/>
    <property type="match status" value="1"/>
</dbReference>
<dbReference type="GO" id="GO:0032222">
    <property type="term" value="P:regulation of synaptic transmission, cholinergic"/>
    <property type="evidence" value="ECO:0007669"/>
    <property type="project" value="InterPro"/>
</dbReference>
<dbReference type="Proteomes" id="UP001152888">
    <property type="component" value="Unassembled WGS sequence"/>
</dbReference>
<dbReference type="AlphaFoldDB" id="A0A9P0LU14"/>
<gene>
    <name evidence="10" type="ORF">ACAOBT_LOCUS25866</name>
</gene>
<comment type="subcellular location">
    <subcellularLocation>
        <location evidence="1">Membrane</location>
        <topology evidence="1">Lipid-anchor</topology>
        <topology evidence="1">GPI-anchor</topology>
    </subcellularLocation>
</comment>
<keyword evidence="3" id="KW-0812">Transmembrane</keyword>
<keyword evidence="8" id="KW-0449">Lipoprotein</keyword>